<feature type="domain" description="ABM" evidence="2">
    <location>
        <begin position="3"/>
        <end position="97"/>
    </location>
</feature>
<dbReference type="PANTHER" id="PTHR34474:SF2">
    <property type="entry name" value="SIGNAL TRANSDUCTION PROTEIN TRAP"/>
    <property type="match status" value="1"/>
</dbReference>
<name>A0ABX5QDD8_9MICO</name>
<proteinExistence type="predicted"/>
<evidence type="ECO:0000313" key="3">
    <source>
        <dbReference type="EMBL" id="QAB17077.1"/>
    </source>
</evidence>
<feature type="region of interest" description="Disordered" evidence="1">
    <location>
        <begin position="68"/>
        <end position="90"/>
    </location>
</feature>
<evidence type="ECO:0000259" key="2">
    <source>
        <dbReference type="PROSITE" id="PS51725"/>
    </source>
</evidence>
<dbReference type="RefSeq" id="WP_017882981.1">
    <property type="nucleotide sequence ID" value="NZ_CP035037.1"/>
</dbReference>
<dbReference type="InterPro" id="IPR050404">
    <property type="entry name" value="Heme-degrading_MO"/>
</dbReference>
<evidence type="ECO:0000313" key="4">
    <source>
        <dbReference type="Proteomes" id="UP000285768"/>
    </source>
</evidence>
<keyword evidence="3" id="KW-0503">Monooxygenase</keyword>
<evidence type="ECO:0000256" key="1">
    <source>
        <dbReference type="SAM" id="MobiDB-lite"/>
    </source>
</evidence>
<dbReference type="SUPFAM" id="SSF54909">
    <property type="entry name" value="Dimeric alpha+beta barrel"/>
    <property type="match status" value="1"/>
</dbReference>
<dbReference type="PANTHER" id="PTHR34474">
    <property type="entry name" value="SIGNAL TRANSDUCTION PROTEIN TRAP"/>
    <property type="match status" value="1"/>
</dbReference>
<dbReference type="PROSITE" id="PS51725">
    <property type="entry name" value="ABM"/>
    <property type="match status" value="1"/>
</dbReference>
<reference evidence="3 4" key="1">
    <citation type="submission" date="2019-01" db="EMBL/GenBank/DDBJ databases">
        <title>Leucobacter muris sp. nov. isolated from the nose of a laboratory mouse.</title>
        <authorList>
            <person name="Benga L."/>
            <person name="Sproeer C."/>
            <person name="Schumann P."/>
            <person name="Verbarg S."/>
            <person name="Bunk B."/>
            <person name="Engelhardt E."/>
            <person name="Benten P.M."/>
            <person name="Sager M."/>
        </authorList>
    </citation>
    <scope>NUCLEOTIDE SEQUENCE [LARGE SCALE GENOMIC DNA]</scope>
    <source>
        <strain evidence="3 4">DSM 101948</strain>
    </source>
</reference>
<accession>A0ABX5QDD8</accession>
<organism evidence="3 4">
    <name type="scientific">Leucobacter muris</name>
    <dbReference type="NCBI Taxonomy" id="1935379"/>
    <lineage>
        <taxon>Bacteria</taxon>
        <taxon>Bacillati</taxon>
        <taxon>Actinomycetota</taxon>
        <taxon>Actinomycetes</taxon>
        <taxon>Micrococcales</taxon>
        <taxon>Microbacteriaceae</taxon>
        <taxon>Leucobacter</taxon>
    </lineage>
</organism>
<keyword evidence="3" id="KW-0560">Oxidoreductase</keyword>
<protein>
    <submittedName>
        <fullName evidence="3">Antibiotic biosynthesis monooxygenase</fullName>
    </submittedName>
</protein>
<sequence length="106" mass="11826">MSVVKINAISVPEGKGPELEARFAARKHAVDSSPGFQGFELLRPVQGDERYFVVTRWETEQHFEAWRDSRGNADAHARTDGEQPRKPVATGAELLEFEVVDLDGMS</sequence>
<dbReference type="InterPro" id="IPR011008">
    <property type="entry name" value="Dimeric_a/b-barrel"/>
</dbReference>
<dbReference type="GO" id="GO:0004497">
    <property type="term" value="F:monooxygenase activity"/>
    <property type="evidence" value="ECO:0007669"/>
    <property type="project" value="UniProtKB-KW"/>
</dbReference>
<dbReference type="Proteomes" id="UP000285768">
    <property type="component" value="Chromosome"/>
</dbReference>
<dbReference type="Gene3D" id="3.30.70.100">
    <property type="match status" value="1"/>
</dbReference>
<dbReference type="InterPro" id="IPR007138">
    <property type="entry name" value="ABM_dom"/>
</dbReference>
<gene>
    <name evidence="3" type="ORF">Leucomu_03320</name>
</gene>
<keyword evidence="4" id="KW-1185">Reference proteome</keyword>
<dbReference type="Pfam" id="PF03992">
    <property type="entry name" value="ABM"/>
    <property type="match status" value="1"/>
</dbReference>
<feature type="compositionally biased region" description="Basic and acidic residues" evidence="1">
    <location>
        <begin position="68"/>
        <end position="85"/>
    </location>
</feature>
<dbReference type="EMBL" id="CP035037">
    <property type="protein sequence ID" value="QAB17077.1"/>
    <property type="molecule type" value="Genomic_DNA"/>
</dbReference>